<feature type="domain" description="Teneurin-like YD-shell" evidence="4">
    <location>
        <begin position="494"/>
        <end position="631"/>
    </location>
</feature>
<dbReference type="PANTHER" id="PTHR32305">
    <property type="match status" value="1"/>
</dbReference>
<proteinExistence type="predicted"/>
<dbReference type="KEGG" id="rte:GSU10_06850"/>
<dbReference type="Proteomes" id="UP000465031">
    <property type="component" value="Chromosome"/>
</dbReference>
<reference evidence="8" key="3">
    <citation type="submission" date="2019-12" db="EMBL/GenBank/DDBJ databases">
        <title>Complete and draft genome sequences of new strains and members of some known species of the genus Rathayibacter isolated from plants.</title>
        <authorList>
            <person name="Tarlachkov S.V."/>
            <person name="Starodumova I.P."/>
            <person name="Dorofeeva L.V."/>
            <person name="Prisyazhnaya N.V."/>
            <person name="Leyn S."/>
            <person name="Zlamal J."/>
            <person name="Elan M."/>
            <person name="Osterman A.L."/>
            <person name="Nadler S."/>
            <person name="Subbotin S.A."/>
            <person name="Evtushenko L.I."/>
        </authorList>
    </citation>
    <scope>NUCLEOTIDE SEQUENCE [LARGE SCALE GENOMIC DNA]</scope>
    <source>
        <strain evidence="8">VKM Ac-2761</strain>
    </source>
</reference>
<dbReference type="EMBL" id="CP047186">
    <property type="protein sequence ID" value="QHC55379.1"/>
    <property type="molecule type" value="Genomic_DNA"/>
</dbReference>
<dbReference type="InterPro" id="IPR050708">
    <property type="entry name" value="T6SS_VgrG/RHS"/>
</dbReference>
<protein>
    <submittedName>
        <fullName evidence="5">Putative deoxyribonuclease RhsA</fullName>
        <ecNumber evidence="5">3.1.-.-</ecNumber>
    </submittedName>
</protein>
<dbReference type="OrthoDB" id="3881096at2"/>
<evidence type="ECO:0000256" key="1">
    <source>
        <dbReference type="ARBA" id="ARBA00022737"/>
    </source>
</evidence>
<dbReference type="EMBL" id="LIIN01000040">
    <property type="protein sequence ID" value="KZX21404.1"/>
    <property type="molecule type" value="Genomic_DNA"/>
</dbReference>
<keyword evidence="1" id="KW-0677">Repeat</keyword>
<accession>A0A166HZP0</accession>
<name>A0A166HZP0_9MICO</name>
<evidence type="ECO:0000259" key="3">
    <source>
        <dbReference type="Pfam" id="PF20148"/>
    </source>
</evidence>
<dbReference type="InterPro" id="IPR056823">
    <property type="entry name" value="TEN-like_YD-shell"/>
</dbReference>
<evidence type="ECO:0000313" key="5">
    <source>
        <dbReference type="EMBL" id="KZX21404.1"/>
    </source>
</evidence>
<evidence type="ECO:0000313" key="6">
    <source>
        <dbReference type="EMBL" id="QHC55379.1"/>
    </source>
</evidence>
<dbReference type="PANTHER" id="PTHR32305:SF15">
    <property type="entry name" value="PROTEIN RHSA-RELATED"/>
    <property type="match status" value="1"/>
</dbReference>
<dbReference type="PATRIC" id="fig|1671680.3.peg.1543"/>
<dbReference type="EC" id="3.1.-.-" evidence="5"/>
<keyword evidence="5" id="KW-0378">Hydrolase</keyword>
<dbReference type="AlphaFoldDB" id="A0A166HZP0"/>
<dbReference type="Pfam" id="PF05593">
    <property type="entry name" value="RHS_repeat"/>
    <property type="match status" value="3"/>
</dbReference>
<dbReference type="RefSeq" id="WP_068210206.1">
    <property type="nucleotide sequence ID" value="NZ_CP047186.1"/>
</dbReference>
<dbReference type="Pfam" id="PF25023">
    <property type="entry name" value="TEN_YD-shell"/>
    <property type="match status" value="1"/>
</dbReference>
<gene>
    <name evidence="5" type="primary">rhsA</name>
    <name evidence="5" type="ORF">ACH61_01455</name>
    <name evidence="6" type="ORF">GSU10_06850</name>
</gene>
<dbReference type="NCBIfam" id="TIGR01643">
    <property type="entry name" value="YD_repeat_2x"/>
    <property type="match status" value="5"/>
</dbReference>
<evidence type="ECO:0000259" key="4">
    <source>
        <dbReference type="Pfam" id="PF25023"/>
    </source>
</evidence>
<dbReference type="InterPro" id="IPR045351">
    <property type="entry name" value="DUF6531"/>
</dbReference>
<dbReference type="Proteomes" id="UP000076717">
    <property type="component" value="Unassembled WGS sequence"/>
</dbReference>
<dbReference type="InterPro" id="IPR031325">
    <property type="entry name" value="RHS_repeat"/>
</dbReference>
<feature type="domain" description="DUF6531" evidence="3">
    <location>
        <begin position="288"/>
        <end position="360"/>
    </location>
</feature>
<dbReference type="GO" id="GO:0016787">
    <property type="term" value="F:hydrolase activity"/>
    <property type="evidence" value="ECO:0007669"/>
    <property type="project" value="UniProtKB-KW"/>
</dbReference>
<feature type="region of interest" description="Disordered" evidence="2">
    <location>
        <begin position="117"/>
        <end position="168"/>
    </location>
</feature>
<reference evidence="5 7" key="1">
    <citation type="submission" date="2015-08" db="EMBL/GenBank/DDBJ databases">
        <title>Draft Genome Sequence of Rathayibacter sp. Strain VKM Ac-2596 Isolated from Leaf Gall Induced by Plant-Parasitic Nematodes.</title>
        <authorList>
            <person name="Vasilenko O.V."/>
            <person name="Starodumova I.P."/>
            <person name="Tarlachkov S.V."/>
            <person name="Dorofeeva L.V."/>
            <person name="Evtushenko L.I."/>
        </authorList>
    </citation>
    <scope>NUCLEOTIDE SEQUENCE [LARGE SCALE GENOMIC DNA]</scope>
    <source>
        <strain evidence="5 7">VKM Ac-2596</strain>
    </source>
</reference>
<evidence type="ECO:0000313" key="7">
    <source>
        <dbReference type="Proteomes" id="UP000076717"/>
    </source>
</evidence>
<reference evidence="6" key="2">
    <citation type="submission" date="2019-12" db="EMBL/GenBank/DDBJ databases">
        <title>Complete and Draft Genome Sequences of New Strains and Members of Some Known Species of the Genus Rathayibacter isolated from Plants.</title>
        <authorList>
            <person name="Tarlachkov S.V."/>
            <person name="Starodumova I.P."/>
            <person name="Dorofeeva L.V."/>
            <person name="Prisyazhnaya N.V."/>
            <person name="Leyn S.A."/>
            <person name="Zlamal J.E."/>
            <person name="Elane M.L."/>
            <person name="Osterman A.L."/>
            <person name="Nadler S.A."/>
            <person name="Subbotin S.A."/>
            <person name="Evtushenko L.I."/>
        </authorList>
    </citation>
    <scope>NUCLEOTIDE SEQUENCE</scope>
    <source>
        <strain evidence="6">VKM Ac-2761</strain>
    </source>
</reference>
<feature type="compositionally biased region" description="Pro residues" evidence="2">
    <location>
        <begin position="831"/>
        <end position="842"/>
    </location>
</feature>
<dbReference type="InterPro" id="IPR006530">
    <property type="entry name" value="YD"/>
</dbReference>
<dbReference type="Gene3D" id="2.180.10.10">
    <property type="entry name" value="RHS repeat-associated core"/>
    <property type="match status" value="2"/>
</dbReference>
<organism evidence="5 7">
    <name type="scientific">Rathayibacter tanaceti</name>
    <dbReference type="NCBI Taxonomy" id="1671680"/>
    <lineage>
        <taxon>Bacteria</taxon>
        <taxon>Bacillati</taxon>
        <taxon>Actinomycetota</taxon>
        <taxon>Actinomycetes</taxon>
        <taxon>Micrococcales</taxon>
        <taxon>Microbacteriaceae</taxon>
        <taxon>Rathayibacter</taxon>
    </lineage>
</organism>
<sequence length="842" mass="90176">MADLGAIEDDVRFSHATAERLVGAATAAAAAIDAQAGSRAGLVTTASAEFRGLFAEIFTENARTAKADADELSARLREVADGAQQLAREALAEQRRRLLAREWKREQDARNLLEHLHDGLFGGEDPPVGPPAQEPSVSVSPPPNISRQTPLPGAGGSGSGTSSARPDDLRSFASTSAAANGELRGNLGTVRGALTDFTDSCHWGELSADGVVSGFEQWLTANDQDVAWAGTIADAFSAAGGDGAVTALPDAALSAALSATGVTLVRRDLTIAPPQAFGAPPTTGYADDPVNTSTGNFLETEVDLGFSGGTASLRFARTYNSLDERVGAFGRGWSSEAEQQLRLEDDGAALVLAEGREIVFPRLGDAWDRADGENLWLARVGEGLVVSANDGRRWEFTAGGRWSSTSCGPGTRVSAEYDETGRLSGLRHERGRRIDLVWSGERIAAVQASDGRRVVFDYEGEALVAATGPSGTRRYGWDRAGLIATVTDAAGVDEVRNRYDSRRRVVAQTSPFGRTTRFAYLPGRITVASDEDGARSNSWIADKRGRLVGVLDPEGRRQSMSFDGHGNLVSATERDGSTTVHAYDERGRRIRSVTPSGADITVGWDEHDRVTTVVAESGAVTRYEYAEESDRNPSLIVDPEDGRTFLTWIDGLLTEIVDPVGVRLRFSYDEHGDLVATTDADGGSARLERDEAGRVVAAITPSGAVTRFRYDAAGRLVSTRDALGATWRYEYDAGGRRVAVVDPLGERTTVEHGEHGAPVATIDPLGRSVTRVFDDLGRVSETILPDGSSWRSRCPLPTDRDGRPQRRRLASRAQCDGCPDGHHRSHRRQARPPPRAAVPPDR</sequence>
<keyword evidence="7" id="KW-1185">Reference proteome</keyword>
<feature type="region of interest" description="Disordered" evidence="2">
    <location>
        <begin position="794"/>
        <end position="842"/>
    </location>
</feature>
<dbReference type="SUPFAM" id="SSF69304">
    <property type="entry name" value="Tricorn protease N-terminal domain"/>
    <property type="match status" value="1"/>
</dbReference>
<evidence type="ECO:0000256" key="2">
    <source>
        <dbReference type="SAM" id="MobiDB-lite"/>
    </source>
</evidence>
<evidence type="ECO:0000313" key="8">
    <source>
        <dbReference type="Proteomes" id="UP000465031"/>
    </source>
</evidence>
<dbReference type="Pfam" id="PF20148">
    <property type="entry name" value="DUF6531"/>
    <property type="match status" value="1"/>
</dbReference>